<gene>
    <name evidence="10" type="ORF">RHGRI_024447</name>
</gene>
<proteinExistence type="inferred from homology"/>
<dbReference type="Gene3D" id="1.10.630.10">
    <property type="entry name" value="Cytochrome P450"/>
    <property type="match status" value="1"/>
</dbReference>
<dbReference type="PANTHER" id="PTHR47955">
    <property type="entry name" value="CYTOCHROME P450 FAMILY 71 PROTEIN"/>
    <property type="match status" value="1"/>
</dbReference>
<dbReference type="PANTHER" id="PTHR47955:SF15">
    <property type="entry name" value="CYTOCHROME P450 71A2-LIKE"/>
    <property type="match status" value="1"/>
</dbReference>
<feature type="transmembrane region" description="Helical" evidence="9">
    <location>
        <begin position="20"/>
        <end position="38"/>
    </location>
</feature>
<dbReference type="AlphaFoldDB" id="A0AAV6JBI3"/>
<keyword evidence="11" id="KW-1185">Reference proteome</keyword>
<evidence type="ECO:0008006" key="12">
    <source>
        <dbReference type="Google" id="ProtNLM"/>
    </source>
</evidence>
<keyword evidence="6 8" id="KW-0503">Monooxygenase</keyword>
<dbReference type="EMBL" id="JACTNZ010000008">
    <property type="protein sequence ID" value="KAG5537009.1"/>
    <property type="molecule type" value="Genomic_DNA"/>
</dbReference>
<dbReference type="GO" id="GO:0020037">
    <property type="term" value="F:heme binding"/>
    <property type="evidence" value="ECO:0007669"/>
    <property type="project" value="InterPro"/>
</dbReference>
<dbReference type="InterPro" id="IPR002401">
    <property type="entry name" value="Cyt_P450_E_grp-I"/>
</dbReference>
<organism evidence="10 11">
    <name type="scientific">Rhododendron griersonianum</name>
    <dbReference type="NCBI Taxonomy" id="479676"/>
    <lineage>
        <taxon>Eukaryota</taxon>
        <taxon>Viridiplantae</taxon>
        <taxon>Streptophyta</taxon>
        <taxon>Embryophyta</taxon>
        <taxon>Tracheophyta</taxon>
        <taxon>Spermatophyta</taxon>
        <taxon>Magnoliopsida</taxon>
        <taxon>eudicotyledons</taxon>
        <taxon>Gunneridae</taxon>
        <taxon>Pentapetalae</taxon>
        <taxon>asterids</taxon>
        <taxon>Ericales</taxon>
        <taxon>Ericaceae</taxon>
        <taxon>Ericoideae</taxon>
        <taxon>Rhodoreae</taxon>
        <taxon>Rhododendron</taxon>
    </lineage>
</organism>
<dbReference type="FunFam" id="1.10.630.10:FF:000011">
    <property type="entry name" value="Cytochrome P450 83B1"/>
    <property type="match status" value="1"/>
</dbReference>
<dbReference type="GO" id="GO:0004497">
    <property type="term" value="F:monooxygenase activity"/>
    <property type="evidence" value="ECO:0007669"/>
    <property type="project" value="UniProtKB-KW"/>
</dbReference>
<keyword evidence="5 7" id="KW-0408">Iron</keyword>
<comment type="cofactor">
    <cofactor evidence="7">
        <name>heme</name>
        <dbReference type="ChEBI" id="CHEBI:30413"/>
    </cofactor>
</comment>
<keyword evidence="4 8" id="KW-0560">Oxidoreductase</keyword>
<dbReference type="CDD" id="cd11072">
    <property type="entry name" value="CYP71-like"/>
    <property type="match status" value="1"/>
</dbReference>
<comment type="caution">
    <text evidence="10">The sequence shown here is derived from an EMBL/GenBank/DDBJ whole genome shotgun (WGS) entry which is preliminary data.</text>
</comment>
<protein>
    <recommendedName>
        <fullName evidence="12">Cytochrome P450</fullName>
    </recommendedName>
</protein>
<evidence type="ECO:0000256" key="6">
    <source>
        <dbReference type="ARBA" id="ARBA00023033"/>
    </source>
</evidence>
<dbReference type="InterPro" id="IPR036396">
    <property type="entry name" value="Cyt_P450_sf"/>
</dbReference>
<evidence type="ECO:0000256" key="9">
    <source>
        <dbReference type="SAM" id="Phobius"/>
    </source>
</evidence>
<dbReference type="GO" id="GO:0016705">
    <property type="term" value="F:oxidoreductase activity, acting on paired donors, with incorporation or reduction of molecular oxygen"/>
    <property type="evidence" value="ECO:0007669"/>
    <property type="project" value="InterPro"/>
</dbReference>
<keyword evidence="9" id="KW-1133">Transmembrane helix</keyword>
<reference evidence="10" key="1">
    <citation type="submission" date="2020-08" db="EMBL/GenBank/DDBJ databases">
        <title>Plant Genome Project.</title>
        <authorList>
            <person name="Zhang R.-G."/>
        </authorList>
    </citation>
    <scope>NUCLEOTIDE SEQUENCE</scope>
    <source>
        <strain evidence="10">WSP0</strain>
        <tissue evidence="10">Leaf</tissue>
    </source>
</reference>
<evidence type="ECO:0000256" key="4">
    <source>
        <dbReference type="ARBA" id="ARBA00023002"/>
    </source>
</evidence>
<comment type="similarity">
    <text evidence="1 8">Belongs to the cytochrome P450 family.</text>
</comment>
<dbReference type="GO" id="GO:0005506">
    <property type="term" value="F:iron ion binding"/>
    <property type="evidence" value="ECO:0007669"/>
    <property type="project" value="InterPro"/>
</dbReference>
<dbReference type="PRINTS" id="PR00385">
    <property type="entry name" value="P450"/>
</dbReference>
<dbReference type="Proteomes" id="UP000823749">
    <property type="component" value="Chromosome 8"/>
</dbReference>
<dbReference type="PROSITE" id="PS00086">
    <property type="entry name" value="CYTOCHROME_P450"/>
    <property type="match status" value="1"/>
</dbReference>
<dbReference type="PRINTS" id="PR00463">
    <property type="entry name" value="EP450I"/>
</dbReference>
<keyword evidence="2 7" id="KW-0349">Heme</keyword>
<name>A0AAV6JBI3_9ERIC</name>
<dbReference type="InterPro" id="IPR001128">
    <property type="entry name" value="Cyt_P450"/>
</dbReference>
<sequence>MSSFLRSMMENLAPPSNSIAAFPLLLSFLVLFSVICLLKKRVLINNPRGTMKNLPPSPPKLPLIGNLHQLGLLAHRSLQSLSRKHGPLMLLQFGSVPVLVVSSADAAKEIIKVHDLAVSNRPKLRTIKRLLYDYKDVSMAPYGELWRQMKSIYVVQLLSNKRVQSFRNLREEETALMVQKIRELGSALLPVNLTDMFMDLTNGVLCRVVLGKKYEEGEGGDEFKTLLRDFNTLTGSVDIGNFVPCLGWVNWVTGVDAKIDRVAKGFDEFLEGLVEERLKLDTDGGDDGEGNNNFLDMLLQIYKDNSTGISFDRDCLKAQIMTAFAGGTDTTYTFLEWEMSELLRNPRVMRKVQDEVREILSFTGKPEIVEEDLEKMKYLKAVIKEAFRLHPPIPLLVPHEAREDIRVMGYDIAAGTMVTTNAWAIGRDPSTWDEPEEFRPERFLNSPIDFRGHDFQLIPFGAGRRGCPGISFATVLGELVLANLLQKFNWSLPGGAKGEDLDMTECGSGIVHRKFPLIAVATPR</sequence>
<feature type="binding site" description="axial binding residue" evidence="7">
    <location>
        <position position="467"/>
    </location>
    <ligand>
        <name>heme</name>
        <dbReference type="ChEBI" id="CHEBI:30413"/>
    </ligand>
    <ligandPart>
        <name>Fe</name>
        <dbReference type="ChEBI" id="CHEBI:18248"/>
    </ligandPart>
</feature>
<evidence type="ECO:0000313" key="10">
    <source>
        <dbReference type="EMBL" id="KAG5537009.1"/>
    </source>
</evidence>
<evidence type="ECO:0000313" key="11">
    <source>
        <dbReference type="Proteomes" id="UP000823749"/>
    </source>
</evidence>
<dbReference type="Pfam" id="PF00067">
    <property type="entry name" value="p450"/>
    <property type="match status" value="1"/>
</dbReference>
<dbReference type="InterPro" id="IPR017972">
    <property type="entry name" value="Cyt_P450_CS"/>
</dbReference>
<keyword evidence="3 7" id="KW-0479">Metal-binding</keyword>
<evidence type="ECO:0000256" key="5">
    <source>
        <dbReference type="ARBA" id="ARBA00023004"/>
    </source>
</evidence>
<evidence type="ECO:0000256" key="3">
    <source>
        <dbReference type="ARBA" id="ARBA00022723"/>
    </source>
</evidence>
<keyword evidence="9" id="KW-0472">Membrane</keyword>
<evidence type="ECO:0000256" key="1">
    <source>
        <dbReference type="ARBA" id="ARBA00010617"/>
    </source>
</evidence>
<dbReference type="SUPFAM" id="SSF48264">
    <property type="entry name" value="Cytochrome P450"/>
    <property type="match status" value="1"/>
</dbReference>
<evidence type="ECO:0000256" key="2">
    <source>
        <dbReference type="ARBA" id="ARBA00022617"/>
    </source>
</evidence>
<keyword evidence="9" id="KW-0812">Transmembrane</keyword>
<evidence type="ECO:0000256" key="7">
    <source>
        <dbReference type="PIRSR" id="PIRSR602401-1"/>
    </source>
</evidence>
<accession>A0AAV6JBI3</accession>
<evidence type="ECO:0000256" key="8">
    <source>
        <dbReference type="RuleBase" id="RU000461"/>
    </source>
</evidence>